<evidence type="ECO:0000313" key="3">
    <source>
        <dbReference type="Proteomes" id="UP000575083"/>
    </source>
</evidence>
<comment type="caution">
    <text evidence="2">The sequence shown here is derived from an EMBL/GenBank/DDBJ whole genome shotgun (WGS) entry which is preliminary data.</text>
</comment>
<dbReference type="AlphaFoldDB" id="A0A7X0UDN9"/>
<feature type="non-terminal residue" evidence="2">
    <location>
        <position position="1"/>
    </location>
</feature>
<dbReference type="RefSeq" id="WP_184866292.1">
    <property type="nucleotide sequence ID" value="NZ_JACHLK010000039.1"/>
</dbReference>
<sequence length="271" mass="29116">ALMPNNSVQGWLARVRASLKDVLGKLTGNPQAFDGQDLVDLAFGIAQLERSASAPPQNGLERPNGSAPPAPYLPIQMSRGAGKDGAGTAKEKGPLGSENNPRPVPLTDFKVRITTDNDPSNAITMLVDGEDVVFAGIEITDDGPILSIEKTVLKKSSKEYVRIDAHGVTEAMLKAAISYYIETKGAPPAGLPGSLADDNRINFQKEFDKHRESNHNGTADDWAQAAIRDISFGKARQKLGYGVFEIELLGSINVGDLKNVPKKINIIARQY</sequence>
<name>A0A7X0UDN9_9BURK</name>
<feature type="region of interest" description="Disordered" evidence="1">
    <location>
        <begin position="52"/>
        <end position="106"/>
    </location>
</feature>
<gene>
    <name evidence="2" type="ORF">HNP48_007070</name>
</gene>
<protein>
    <submittedName>
        <fullName evidence="2">Uncharacterized protein</fullName>
    </submittedName>
</protein>
<dbReference type="EMBL" id="JACHLK010000039">
    <property type="protein sequence ID" value="MBB6564343.1"/>
    <property type="molecule type" value="Genomic_DNA"/>
</dbReference>
<evidence type="ECO:0000256" key="1">
    <source>
        <dbReference type="SAM" id="MobiDB-lite"/>
    </source>
</evidence>
<reference evidence="2 3" key="1">
    <citation type="submission" date="2020-08" db="EMBL/GenBank/DDBJ databases">
        <title>Functional genomics of gut bacteria from endangered species of beetles.</title>
        <authorList>
            <person name="Carlos-Shanley C."/>
        </authorList>
    </citation>
    <scope>NUCLEOTIDE SEQUENCE [LARGE SCALE GENOMIC DNA]</scope>
    <source>
        <strain evidence="2 3">S00198</strain>
    </source>
</reference>
<organism evidence="2 3">
    <name type="scientific">Acidovorax soli</name>
    <dbReference type="NCBI Taxonomy" id="592050"/>
    <lineage>
        <taxon>Bacteria</taxon>
        <taxon>Pseudomonadati</taxon>
        <taxon>Pseudomonadota</taxon>
        <taxon>Betaproteobacteria</taxon>
        <taxon>Burkholderiales</taxon>
        <taxon>Comamonadaceae</taxon>
        <taxon>Acidovorax</taxon>
    </lineage>
</organism>
<accession>A0A7X0UDN9</accession>
<proteinExistence type="predicted"/>
<evidence type="ECO:0000313" key="2">
    <source>
        <dbReference type="EMBL" id="MBB6564343.1"/>
    </source>
</evidence>
<keyword evidence="3" id="KW-1185">Reference proteome</keyword>
<dbReference type="Proteomes" id="UP000575083">
    <property type="component" value="Unassembled WGS sequence"/>
</dbReference>